<dbReference type="InterPro" id="IPR041698">
    <property type="entry name" value="Methyltransf_25"/>
</dbReference>
<keyword evidence="3" id="KW-1185">Reference proteome</keyword>
<evidence type="ECO:0000313" key="2">
    <source>
        <dbReference type="EMBL" id="KAF2737054.1"/>
    </source>
</evidence>
<dbReference type="OrthoDB" id="540004at2759"/>
<dbReference type="InterPro" id="IPR029063">
    <property type="entry name" value="SAM-dependent_MTases_sf"/>
</dbReference>
<dbReference type="SUPFAM" id="SSF53335">
    <property type="entry name" value="S-adenosyl-L-methionine-dependent methyltransferases"/>
    <property type="match status" value="1"/>
</dbReference>
<dbReference type="GO" id="GO:0008168">
    <property type="term" value="F:methyltransferase activity"/>
    <property type="evidence" value="ECO:0007669"/>
    <property type="project" value="UniProtKB-KW"/>
</dbReference>
<dbReference type="Proteomes" id="UP000799444">
    <property type="component" value="Unassembled WGS sequence"/>
</dbReference>
<dbReference type="PANTHER" id="PTHR44068">
    <property type="entry name" value="ZGC:194242"/>
    <property type="match status" value="1"/>
</dbReference>
<dbReference type="AlphaFoldDB" id="A0A9P4V3U2"/>
<keyword evidence="2" id="KW-0489">Methyltransferase</keyword>
<protein>
    <submittedName>
        <fullName evidence="2">Methyltransferase</fullName>
    </submittedName>
</protein>
<dbReference type="CDD" id="cd02440">
    <property type="entry name" value="AdoMet_MTases"/>
    <property type="match status" value="1"/>
</dbReference>
<name>A0A9P4V3U2_9PLEO</name>
<comment type="caution">
    <text evidence="2">The sequence shown here is derived from an EMBL/GenBank/DDBJ whole genome shotgun (WGS) entry which is preliminary data.</text>
</comment>
<dbReference type="PANTHER" id="PTHR44068:SF11">
    <property type="entry name" value="GERANYL DIPHOSPHATE 2-C-METHYLTRANSFERASE"/>
    <property type="match status" value="1"/>
</dbReference>
<feature type="domain" description="Methyltransferase" evidence="1">
    <location>
        <begin position="59"/>
        <end position="157"/>
    </location>
</feature>
<dbReference type="InterPro" id="IPR050447">
    <property type="entry name" value="Erg6_SMT_methyltransf"/>
</dbReference>
<accession>A0A9P4V3U2</accession>
<gene>
    <name evidence="2" type="ORF">EJ04DRAFT_542136</name>
</gene>
<reference evidence="2" key="1">
    <citation type="journal article" date="2020" name="Stud. Mycol.">
        <title>101 Dothideomycetes genomes: a test case for predicting lifestyles and emergence of pathogens.</title>
        <authorList>
            <person name="Haridas S."/>
            <person name="Albert R."/>
            <person name="Binder M."/>
            <person name="Bloem J."/>
            <person name="Labutti K."/>
            <person name="Salamov A."/>
            <person name="Andreopoulos B."/>
            <person name="Baker S."/>
            <person name="Barry K."/>
            <person name="Bills G."/>
            <person name="Bluhm B."/>
            <person name="Cannon C."/>
            <person name="Castanera R."/>
            <person name="Culley D."/>
            <person name="Daum C."/>
            <person name="Ezra D."/>
            <person name="Gonzalez J."/>
            <person name="Henrissat B."/>
            <person name="Kuo A."/>
            <person name="Liang C."/>
            <person name="Lipzen A."/>
            <person name="Lutzoni F."/>
            <person name="Magnuson J."/>
            <person name="Mondo S."/>
            <person name="Nolan M."/>
            <person name="Ohm R."/>
            <person name="Pangilinan J."/>
            <person name="Park H.-J."/>
            <person name="Ramirez L."/>
            <person name="Alfaro M."/>
            <person name="Sun H."/>
            <person name="Tritt A."/>
            <person name="Yoshinaga Y."/>
            <person name="Zwiers L.-H."/>
            <person name="Turgeon B."/>
            <person name="Goodwin S."/>
            <person name="Spatafora J."/>
            <person name="Crous P."/>
            <person name="Grigoriev I."/>
        </authorList>
    </citation>
    <scope>NUCLEOTIDE SEQUENCE</scope>
    <source>
        <strain evidence="2">CBS 125425</strain>
    </source>
</reference>
<dbReference type="EMBL" id="ML996119">
    <property type="protein sequence ID" value="KAF2737054.1"/>
    <property type="molecule type" value="Genomic_DNA"/>
</dbReference>
<dbReference type="GO" id="GO:0032259">
    <property type="term" value="P:methylation"/>
    <property type="evidence" value="ECO:0007669"/>
    <property type="project" value="UniProtKB-KW"/>
</dbReference>
<organism evidence="2 3">
    <name type="scientific">Polyplosphaeria fusca</name>
    <dbReference type="NCBI Taxonomy" id="682080"/>
    <lineage>
        <taxon>Eukaryota</taxon>
        <taxon>Fungi</taxon>
        <taxon>Dikarya</taxon>
        <taxon>Ascomycota</taxon>
        <taxon>Pezizomycotina</taxon>
        <taxon>Dothideomycetes</taxon>
        <taxon>Pleosporomycetidae</taxon>
        <taxon>Pleosporales</taxon>
        <taxon>Tetraplosphaeriaceae</taxon>
        <taxon>Polyplosphaeria</taxon>
    </lineage>
</organism>
<evidence type="ECO:0000259" key="1">
    <source>
        <dbReference type="Pfam" id="PF13649"/>
    </source>
</evidence>
<keyword evidence="2" id="KW-0808">Transferase</keyword>
<dbReference type="Gene3D" id="3.40.50.150">
    <property type="entry name" value="Vaccinia Virus protein VP39"/>
    <property type="match status" value="1"/>
</dbReference>
<evidence type="ECO:0000313" key="3">
    <source>
        <dbReference type="Proteomes" id="UP000799444"/>
    </source>
</evidence>
<sequence length="228" mass="25001">MPSSSPPIPPNLKSRIETSYNALAPTYQTWKTSHDPLRLKYTQTLLSHLSPSHPPSRALELGCGALGPATSLLLRSHPSLHLTCNDISPTQLELAATEAGEQGFGAQTTFVRGDMLGLSFAGETFDAVLGFYSLIHLPRDEQTAVVGKVGEWLKPGGVFVANFAEREVGGLVEERWLGEREGWMYWSSWGTEKSVRMVEEAGLEVLVKEVHTDEDGAGFVWVVARKPR</sequence>
<proteinExistence type="predicted"/>
<dbReference type="Pfam" id="PF13649">
    <property type="entry name" value="Methyltransf_25"/>
    <property type="match status" value="1"/>
</dbReference>